<feature type="binding site" evidence="6">
    <location>
        <begin position="30"/>
        <end position="32"/>
    </location>
    <ligand>
        <name>S-adenosyl-L-methionine</name>
        <dbReference type="ChEBI" id="CHEBI:59789"/>
    </ligand>
</feature>
<comment type="similarity">
    <text evidence="1 6">Belongs to the methyltransferase superfamily. RsmH family.</text>
</comment>
<feature type="binding site" evidence="6">
    <location>
        <position position="99"/>
    </location>
    <ligand>
        <name>S-adenosyl-L-methionine</name>
        <dbReference type="ChEBI" id="CHEBI:59789"/>
    </ligand>
</feature>
<accession>A0A1F8FJI4</accession>
<comment type="function">
    <text evidence="6">Specifically methylates the N4 position of cytidine in position 1402 (C1402) of 16S rRNA.</text>
</comment>
<dbReference type="PANTHER" id="PTHR11265:SF0">
    <property type="entry name" value="12S RRNA N4-METHYLCYTIDINE METHYLTRANSFERASE"/>
    <property type="match status" value="1"/>
</dbReference>
<comment type="caution">
    <text evidence="7">The sequence shown here is derived from an EMBL/GenBank/DDBJ whole genome shotgun (WGS) entry which is preliminary data.</text>
</comment>
<dbReference type="NCBIfam" id="TIGR00006">
    <property type="entry name" value="16S rRNA (cytosine(1402)-N(4))-methyltransferase RsmH"/>
    <property type="match status" value="1"/>
</dbReference>
<evidence type="ECO:0000256" key="1">
    <source>
        <dbReference type="ARBA" id="ARBA00010396"/>
    </source>
</evidence>
<evidence type="ECO:0000256" key="6">
    <source>
        <dbReference type="HAMAP-Rule" id="MF_01007"/>
    </source>
</evidence>
<keyword evidence="3 6" id="KW-0489">Methyltransferase</keyword>
<sequence>MHKPVLLDEVLNYLDPGPGMKVIDATINGGGHGLAIAERIQPDGKLLGIEWDNEIFKSLKFKIESLDLENITLINDSYVNLKKIAEKNGFTKADGVLFDFGISFWHLESGRGFSFQKDEILDMRFSPDLAVSALEIVNQWTEKELEKVIKEYGEESFARQIAREITEERKEGIIKTTGQLVGVIKKAVPNWYANRRLHPATKTFQALRMAVNHELENIEKGIRAALEVLKPGGRLAVISFHGLEGKVVKKVAMEAKKEGILKIITKNVIRPSWEEIKNNPRARSAKLRVYEKQII</sequence>
<organism evidence="7 8">
    <name type="scientific">Candidatus Yanofskybacteria bacterium RIFCSPHIGHO2_02_FULL_43_15c</name>
    <dbReference type="NCBI Taxonomy" id="1802679"/>
    <lineage>
        <taxon>Bacteria</taxon>
        <taxon>Candidatus Yanofskyibacteriota</taxon>
    </lineage>
</organism>
<dbReference type="Pfam" id="PF01795">
    <property type="entry name" value="Methyltransf_5"/>
    <property type="match status" value="1"/>
</dbReference>
<evidence type="ECO:0000256" key="2">
    <source>
        <dbReference type="ARBA" id="ARBA00022552"/>
    </source>
</evidence>
<dbReference type="GO" id="GO:0005737">
    <property type="term" value="C:cytoplasm"/>
    <property type="evidence" value="ECO:0007669"/>
    <property type="project" value="UniProtKB-SubCell"/>
</dbReference>
<proteinExistence type="inferred from homology"/>
<name>A0A1F8FJI4_9BACT</name>
<dbReference type="PIRSF" id="PIRSF004486">
    <property type="entry name" value="MraW"/>
    <property type="match status" value="1"/>
</dbReference>
<dbReference type="SUPFAM" id="SSF53335">
    <property type="entry name" value="S-adenosyl-L-methionine-dependent methyltransferases"/>
    <property type="match status" value="1"/>
</dbReference>
<dbReference type="Gene3D" id="1.10.150.170">
    <property type="entry name" value="Putative methyltransferase TM0872, insert domain"/>
    <property type="match status" value="1"/>
</dbReference>
<dbReference type="EC" id="2.1.1.199" evidence="6"/>
<reference evidence="7 8" key="1">
    <citation type="journal article" date="2016" name="Nat. Commun.">
        <title>Thousands of microbial genomes shed light on interconnected biogeochemical processes in an aquifer system.</title>
        <authorList>
            <person name="Anantharaman K."/>
            <person name="Brown C.T."/>
            <person name="Hug L.A."/>
            <person name="Sharon I."/>
            <person name="Castelle C.J."/>
            <person name="Probst A.J."/>
            <person name="Thomas B.C."/>
            <person name="Singh A."/>
            <person name="Wilkins M.J."/>
            <person name="Karaoz U."/>
            <person name="Brodie E.L."/>
            <person name="Williams K.H."/>
            <person name="Hubbard S.S."/>
            <person name="Banfield J.F."/>
        </authorList>
    </citation>
    <scope>NUCLEOTIDE SEQUENCE [LARGE SCALE GENOMIC DNA]</scope>
</reference>
<evidence type="ECO:0000256" key="3">
    <source>
        <dbReference type="ARBA" id="ARBA00022603"/>
    </source>
</evidence>
<dbReference type="Proteomes" id="UP000178197">
    <property type="component" value="Unassembled WGS sequence"/>
</dbReference>
<comment type="catalytic activity">
    <reaction evidence="6">
        <text>cytidine(1402) in 16S rRNA + S-adenosyl-L-methionine = N(4)-methylcytidine(1402) in 16S rRNA + S-adenosyl-L-homocysteine + H(+)</text>
        <dbReference type="Rhea" id="RHEA:42928"/>
        <dbReference type="Rhea" id="RHEA-COMP:10286"/>
        <dbReference type="Rhea" id="RHEA-COMP:10287"/>
        <dbReference type="ChEBI" id="CHEBI:15378"/>
        <dbReference type="ChEBI" id="CHEBI:57856"/>
        <dbReference type="ChEBI" id="CHEBI:59789"/>
        <dbReference type="ChEBI" id="CHEBI:74506"/>
        <dbReference type="ChEBI" id="CHEBI:82748"/>
        <dbReference type="EC" id="2.1.1.199"/>
    </reaction>
</comment>
<keyword evidence="2 6" id="KW-0698">rRNA processing</keyword>
<feature type="binding site" evidence="6">
    <location>
        <position position="78"/>
    </location>
    <ligand>
        <name>S-adenosyl-L-methionine</name>
        <dbReference type="ChEBI" id="CHEBI:59789"/>
    </ligand>
</feature>
<evidence type="ECO:0000256" key="4">
    <source>
        <dbReference type="ARBA" id="ARBA00022679"/>
    </source>
</evidence>
<gene>
    <name evidence="6" type="primary">rsmH</name>
    <name evidence="7" type="ORF">A3C71_01930</name>
</gene>
<evidence type="ECO:0000313" key="7">
    <source>
        <dbReference type="EMBL" id="OGN12509.1"/>
    </source>
</evidence>
<dbReference type="Gene3D" id="3.40.50.150">
    <property type="entry name" value="Vaccinia Virus protein VP39"/>
    <property type="match status" value="1"/>
</dbReference>
<keyword evidence="6" id="KW-0963">Cytoplasm</keyword>
<feature type="binding site" evidence="6">
    <location>
        <position position="50"/>
    </location>
    <ligand>
        <name>S-adenosyl-L-methionine</name>
        <dbReference type="ChEBI" id="CHEBI:59789"/>
    </ligand>
</feature>
<dbReference type="PANTHER" id="PTHR11265">
    <property type="entry name" value="S-ADENOSYL-METHYLTRANSFERASE MRAW"/>
    <property type="match status" value="1"/>
</dbReference>
<evidence type="ECO:0000256" key="5">
    <source>
        <dbReference type="ARBA" id="ARBA00022691"/>
    </source>
</evidence>
<dbReference type="InterPro" id="IPR002903">
    <property type="entry name" value="RsmH"/>
</dbReference>
<dbReference type="GO" id="GO:0071424">
    <property type="term" value="F:rRNA (cytosine-N4-)-methyltransferase activity"/>
    <property type="evidence" value="ECO:0007669"/>
    <property type="project" value="UniProtKB-UniRule"/>
</dbReference>
<dbReference type="EMBL" id="MGJT01000017">
    <property type="protein sequence ID" value="OGN12509.1"/>
    <property type="molecule type" value="Genomic_DNA"/>
</dbReference>
<dbReference type="HAMAP" id="MF_01007">
    <property type="entry name" value="16SrRNA_methyltr_H"/>
    <property type="match status" value="1"/>
</dbReference>
<dbReference type="GO" id="GO:0070475">
    <property type="term" value="P:rRNA base methylation"/>
    <property type="evidence" value="ECO:0007669"/>
    <property type="project" value="UniProtKB-UniRule"/>
</dbReference>
<keyword evidence="5 6" id="KW-0949">S-adenosyl-L-methionine</keyword>
<dbReference type="SUPFAM" id="SSF81799">
    <property type="entry name" value="Putative methyltransferase TM0872, insert domain"/>
    <property type="match status" value="1"/>
</dbReference>
<dbReference type="AlphaFoldDB" id="A0A1F8FJI4"/>
<comment type="subcellular location">
    <subcellularLocation>
        <location evidence="6">Cytoplasm</location>
    </subcellularLocation>
</comment>
<protein>
    <recommendedName>
        <fullName evidence="6">Ribosomal RNA small subunit methyltransferase H</fullName>
        <ecNumber evidence="6">2.1.1.199</ecNumber>
    </recommendedName>
    <alternativeName>
        <fullName evidence="6">16S rRNA m(4)C1402 methyltransferase</fullName>
    </alternativeName>
    <alternativeName>
        <fullName evidence="6">rRNA (cytosine-N(4)-)-methyltransferase RsmH</fullName>
    </alternativeName>
</protein>
<feature type="binding site" evidence="6">
    <location>
        <position position="106"/>
    </location>
    <ligand>
        <name>S-adenosyl-L-methionine</name>
        <dbReference type="ChEBI" id="CHEBI:59789"/>
    </ligand>
</feature>
<evidence type="ECO:0000313" key="8">
    <source>
        <dbReference type="Proteomes" id="UP000178197"/>
    </source>
</evidence>
<dbReference type="InterPro" id="IPR029063">
    <property type="entry name" value="SAM-dependent_MTases_sf"/>
</dbReference>
<dbReference type="InterPro" id="IPR023397">
    <property type="entry name" value="SAM-dep_MeTrfase_MraW_recog"/>
</dbReference>
<keyword evidence="4 6" id="KW-0808">Transferase</keyword>